<protein>
    <recommendedName>
        <fullName evidence="3">Outer membrane protein beta-barrel domain-containing protein</fullName>
    </recommendedName>
</protein>
<comment type="caution">
    <text evidence="1">The sequence shown here is derived from an EMBL/GenBank/DDBJ whole genome shotgun (WGS) entry which is preliminary data.</text>
</comment>
<dbReference type="Proteomes" id="UP000284120">
    <property type="component" value="Unassembled WGS sequence"/>
</dbReference>
<reference evidence="1 2" key="1">
    <citation type="submission" date="2018-06" db="EMBL/GenBank/DDBJ databases">
        <title>Pedobacter endophyticus sp. nov., an endophytic bacterium isolated from a leaf of Triticum aestivum.</title>
        <authorList>
            <person name="Zhang L."/>
        </authorList>
    </citation>
    <scope>NUCLEOTIDE SEQUENCE [LARGE SCALE GENOMIC DNA]</scope>
    <source>
        <strain evidence="1 2">CM134L-2</strain>
    </source>
</reference>
<sequence length="207" mass="22274">MNKHISVILITLTTILVYTPTYAQDRTDKLFTVSGIGTSMPIGAASDVFGPKISTTLGLNIGIGKGGLFLYPKLSLHALSYRGKIAEPGFTYTAQTGRATTYLLNLGLGYRKIVGKFAFYGFAGGGGGYILTPMVRVNDAAQQVKISNKTHFMPILEGGAGTEFNLGGLSLFAEVGYMNGFKKIQDRNFTTMPLTIGIKPNLSRLFK</sequence>
<evidence type="ECO:0000313" key="2">
    <source>
        <dbReference type="Proteomes" id="UP000284120"/>
    </source>
</evidence>
<evidence type="ECO:0000313" key="1">
    <source>
        <dbReference type="EMBL" id="RWU10241.1"/>
    </source>
</evidence>
<proteinExistence type="predicted"/>
<dbReference type="RefSeq" id="WP_113645735.1">
    <property type="nucleotide sequence ID" value="NZ_QMHN01000001.1"/>
</dbReference>
<keyword evidence="2" id="KW-1185">Reference proteome</keyword>
<evidence type="ECO:0008006" key="3">
    <source>
        <dbReference type="Google" id="ProtNLM"/>
    </source>
</evidence>
<dbReference type="EMBL" id="SAYW01000001">
    <property type="protein sequence ID" value="RWU10241.1"/>
    <property type="molecule type" value="Genomic_DNA"/>
</dbReference>
<gene>
    <name evidence="1" type="ORF">DPV69_02535</name>
</gene>
<dbReference type="AlphaFoldDB" id="A0A443Z121"/>
<accession>A0A443Z121</accession>
<organism evidence="1 2">
    <name type="scientific">Pedobacter chitinilyticus</name>
    <dbReference type="NCBI Taxonomy" id="2233776"/>
    <lineage>
        <taxon>Bacteria</taxon>
        <taxon>Pseudomonadati</taxon>
        <taxon>Bacteroidota</taxon>
        <taxon>Sphingobacteriia</taxon>
        <taxon>Sphingobacteriales</taxon>
        <taxon>Sphingobacteriaceae</taxon>
        <taxon>Pedobacter</taxon>
    </lineage>
</organism>
<name>A0A443Z121_9SPHI</name>
<dbReference type="OrthoDB" id="790079at2"/>